<name>A0A2N5UPS3_9BASI</name>
<comment type="caution">
    <text evidence="2">The sequence shown here is derived from an EMBL/GenBank/DDBJ whole genome shotgun (WGS) entry which is preliminary data.</text>
</comment>
<dbReference type="AlphaFoldDB" id="A0A2N5UPS3"/>
<evidence type="ECO:0000256" key="1">
    <source>
        <dbReference type="SAM" id="Coils"/>
    </source>
</evidence>
<proteinExistence type="predicted"/>
<feature type="coiled-coil region" evidence="1">
    <location>
        <begin position="9"/>
        <end position="36"/>
    </location>
</feature>
<dbReference type="EMBL" id="PGCI01000111">
    <property type="protein sequence ID" value="PLW39752.1"/>
    <property type="molecule type" value="Genomic_DNA"/>
</dbReference>
<reference evidence="2 3" key="1">
    <citation type="submission" date="2017-11" db="EMBL/GenBank/DDBJ databases">
        <title>De novo assembly and phasing of dikaryotic genomes from two isolates of Puccinia coronata f. sp. avenae, the causal agent of oat crown rust.</title>
        <authorList>
            <person name="Miller M.E."/>
            <person name="Zhang Y."/>
            <person name="Omidvar V."/>
            <person name="Sperschneider J."/>
            <person name="Schwessinger B."/>
            <person name="Raley C."/>
            <person name="Palmer J.M."/>
            <person name="Garnica D."/>
            <person name="Upadhyaya N."/>
            <person name="Rathjen J."/>
            <person name="Taylor J.M."/>
            <person name="Park R.F."/>
            <person name="Dodds P.N."/>
            <person name="Hirsch C.D."/>
            <person name="Kianian S.F."/>
            <person name="Figueroa M."/>
        </authorList>
    </citation>
    <scope>NUCLEOTIDE SEQUENCE [LARGE SCALE GENOMIC DNA]</scope>
    <source>
        <strain evidence="2">12SD80</strain>
    </source>
</reference>
<accession>A0A2N5UPS3</accession>
<gene>
    <name evidence="2" type="ORF">PCASD_09594</name>
</gene>
<organism evidence="2 3">
    <name type="scientific">Puccinia coronata f. sp. avenae</name>
    <dbReference type="NCBI Taxonomy" id="200324"/>
    <lineage>
        <taxon>Eukaryota</taxon>
        <taxon>Fungi</taxon>
        <taxon>Dikarya</taxon>
        <taxon>Basidiomycota</taxon>
        <taxon>Pucciniomycotina</taxon>
        <taxon>Pucciniomycetes</taxon>
        <taxon>Pucciniales</taxon>
        <taxon>Pucciniaceae</taxon>
        <taxon>Puccinia</taxon>
    </lineage>
</organism>
<dbReference type="PANTHER" id="PTHR48471:SF1">
    <property type="entry name" value="DDE TNP4 DOMAIN-CONTAINING PROTEIN"/>
    <property type="match status" value="1"/>
</dbReference>
<dbReference type="Proteomes" id="UP000235392">
    <property type="component" value="Unassembled WGS sequence"/>
</dbReference>
<keyword evidence="1" id="KW-0175">Coiled coil</keyword>
<evidence type="ECO:0000313" key="2">
    <source>
        <dbReference type="EMBL" id="PLW39752.1"/>
    </source>
</evidence>
<evidence type="ECO:0000313" key="3">
    <source>
        <dbReference type="Proteomes" id="UP000235392"/>
    </source>
</evidence>
<dbReference type="PANTHER" id="PTHR48471">
    <property type="entry name" value="DDE TNP4 DOMAIN-CONTAINING PROTEIN"/>
    <property type="match status" value="1"/>
</dbReference>
<sequence>MVKLLHLLYAKQQQQLQATQERQQKEEEESHRLLNLFSQQDAKARTEEEDTLAIILALGYLGTPGYHSVQTAWASLWRSQSDRAFITTMGMDVATFDDLLSHFAGQWNFSTIDQANVNRHGKPQIGQQLLDAAGCLGLVLHWLCLTMVSYTLQQLFAITPAVCCIICQRGCNIFYCAYVSTIRPAFYGQLPKKKRAGTAIKSKGSFRA</sequence>
<protein>
    <submittedName>
        <fullName evidence="2">Uncharacterized protein</fullName>
    </submittedName>
</protein>